<evidence type="ECO:0000256" key="2">
    <source>
        <dbReference type="ARBA" id="ARBA00022614"/>
    </source>
</evidence>
<dbReference type="GO" id="GO:0031267">
    <property type="term" value="F:small GTPase binding"/>
    <property type="evidence" value="ECO:0007669"/>
    <property type="project" value="TreeGrafter"/>
</dbReference>
<keyword evidence="1" id="KW-0343">GTPase activation</keyword>
<dbReference type="GO" id="GO:0048471">
    <property type="term" value="C:perinuclear region of cytoplasm"/>
    <property type="evidence" value="ECO:0007669"/>
    <property type="project" value="TreeGrafter"/>
</dbReference>
<reference evidence="4" key="1">
    <citation type="submission" date="2021-01" db="EMBL/GenBank/DDBJ databases">
        <authorList>
            <person name="Corre E."/>
            <person name="Pelletier E."/>
            <person name="Niang G."/>
            <person name="Scheremetjew M."/>
            <person name="Finn R."/>
            <person name="Kale V."/>
            <person name="Holt S."/>
            <person name="Cochrane G."/>
            <person name="Meng A."/>
            <person name="Brown T."/>
            <person name="Cohen L."/>
        </authorList>
    </citation>
    <scope>NUCLEOTIDE SEQUENCE</scope>
    <source>
        <strain evidence="4">CCMP281</strain>
    </source>
</reference>
<dbReference type="Pfam" id="PF13516">
    <property type="entry name" value="LRR_6"/>
    <property type="match status" value="3"/>
</dbReference>
<keyword evidence="2" id="KW-0433">Leucine-rich repeat</keyword>
<protein>
    <submittedName>
        <fullName evidence="4">Uncharacterized protein</fullName>
    </submittedName>
</protein>
<gene>
    <name evidence="4" type="ORF">HERI1096_LOCUS31370</name>
</gene>
<dbReference type="Gene3D" id="3.80.10.10">
    <property type="entry name" value="Ribonuclease Inhibitor"/>
    <property type="match status" value="2"/>
</dbReference>
<dbReference type="PANTHER" id="PTHR24113:SF12">
    <property type="entry name" value="RAN GTPASE-ACTIVATING PROTEIN 1"/>
    <property type="match status" value="1"/>
</dbReference>
<dbReference type="PANTHER" id="PTHR24113">
    <property type="entry name" value="RAN GTPASE-ACTIVATING PROTEIN 1"/>
    <property type="match status" value="1"/>
</dbReference>
<dbReference type="EMBL" id="HBHX01056880">
    <property type="protein sequence ID" value="CAE0136687.1"/>
    <property type="molecule type" value="Transcribed_RNA"/>
</dbReference>
<dbReference type="InterPro" id="IPR032675">
    <property type="entry name" value="LRR_dom_sf"/>
</dbReference>
<name>A0A7S3BLJ3_9EUKA</name>
<sequence length="386" mass="42466">MVDRGADLQWLSMYPFESEVTFAPLSGLEVQSTRVEGSVLVVELRLSVNHFERPIEQIVGQRQTLLGEMAREMELEVRASAVNTAGGFVNTGVEVFKRLLREGPLREQPSYYNTDENFAAAVQEVLLLKRSQVEAMRKLSVHEKRVDLRGWDLKSGANLEMLARWLQAESAARFLDLRNSSLQSDGAAVLAEALLGNPRLESVVVSREELRVQELAGTASSTATTLCLSRRWLGPIDGVLISKLIAHNNSLIELNLSNNVLGQRRNIAVLALCDTLRESPCSLQRLNLAKNYISVEGVMALGDALAHNSTLTVLNLSGNEIDGASAVSLCESAHLNPTLTNLNLSHNDIDEAAVTRITEAVSRSHLMTGLDLSCQHKSRSSYLRDR</sequence>
<evidence type="ECO:0000313" key="4">
    <source>
        <dbReference type="EMBL" id="CAE0136687.1"/>
    </source>
</evidence>
<organism evidence="4">
    <name type="scientific">Haptolina ericina</name>
    <dbReference type="NCBI Taxonomy" id="156174"/>
    <lineage>
        <taxon>Eukaryota</taxon>
        <taxon>Haptista</taxon>
        <taxon>Haptophyta</taxon>
        <taxon>Prymnesiophyceae</taxon>
        <taxon>Prymnesiales</taxon>
        <taxon>Prymnesiaceae</taxon>
        <taxon>Haptolina</taxon>
    </lineage>
</organism>
<dbReference type="GO" id="GO:0005634">
    <property type="term" value="C:nucleus"/>
    <property type="evidence" value="ECO:0007669"/>
    <property type="project" value="TreeGrafter"/>
</dbReference>
<proteinExistence type="predicted"/>
<dbReference type="SMART" id="SM00368">
    <property type="entry name" value="LRR_RI"/>
    <property type="match status" value="5"/>
</dbReference>
<dbReference type="InterPro" id="IPR001611">
    <property type="entry name" value="Leu-rich_rpt"/>
</dbReference>
<dbReference type="GO" id="GO:0006913">
    <property type="term" value="P:nucleocytoplasmic transport"/>
    <property type="evidence" value="ECO:0007669"/>
    <property type="project" value="TreeGrafter"/>
</dbReference>
<keyword evidence="3" id="KW-0677">Repeat</keyword>
<accession>A0A7S3BLJ3</accession>
<dbReference type="InterPro" id="IPR027038">
    <property type="entry name" value="RanGap"/>
</dbReference>
<dbReference type="GO" id="GO:0005096">
    <property type="term" value="F:GTPase activator activity"/>
    <property type="evidence" value="ECO:0007669"/>
    <property type="project" value="UniProtKB-KW"/>
</dbReference>
<dbReference type="AlphaFoldDB" id="A0A7S3BLJ3"/>
<dbReference type="GO" id="GO:0005829">
    <property type="term" value="C:cytosol"/>
    <property type="evidence" value="ECO:0007669"/>
    <property type="project" value="TreeGrafter"/>
</dbReference>
<evidence type="ECO:0000256" key="1">
    <source>
        <dbReference type="ARBA" id="ARBA00022468"/>
    </source>
</evidence>
<dbReference type="SUPFAM" id="SSF52047">
    <property type="entry name" value="RNI-like"/>
    <property type="match status" value="1"/>
</dbReference>
<evidence type="ECO:0000256" key="3">
    <source>
        <dbReference type="ARBA" id="ARBA00022737"/>
    </source>
</evidence>